<evidence type="ECO:0000256" key="5">
    <source>
        <dbReference type="ARBA" id="ARBA00023136"/>
    </source>
</evidence>
<dbReference type="GO" id="GO:0022857">
    <property type="term" value="F:transmembrane transporter activity"/>
    <property type="evidence" value="ECO:0007669"/>
    <property type="project" value="InterPro"/>
</dbReference>
<comment type="caution">
    <text evidence="8">The sequence shown here is derived from an EMBL/GenBank/DDBJ whole genome shotgun (WGS) entry which is preliminary data.</text>
</comment>
<feature type="transmembrane region" description="Helical" evidence="6">
    <location>
        <begin position="319"/>
        <end position="341"/>
    </location>
</feature>
<feature type="transmembrane region" description="Helical" evidence="6">
    <location>
        <begin position="293"/>
        <end position="313"/>
    </location>
</feature>
<keyword evidence="9" id="KW-1185">Reference proteome</keyword>
<feature type="transmembrane region" description="Helical" evidence="6">
    <location>
        <begin position="87"/>
        <end position="106"/>
    </location>
</feature>
<evidence type="ECO:0000259" key="7">
    <source>
        <dbReference type="PROSITE" id="PS50850"/>
    </source>
</evidence>
<dbReference type="Pfam" id="PF07690">
    <property type="entry name" value="MFS_1"/>
    <property type="match status" value="1"/>
</dbReference>
<dbReference type="GO" id="GO:0005886">
    <property type="term" value="C:plasma membrane"/>
    <property type="evidence" value="ECO:0007669"/>
    <property type="project" value="UniProtKB-SubCell"/>
</dbReference>
<feature type="transmembrane region" description="Helical" evidence="6">
    <location>
        <begin position="20"/>
        <end position="48"/>
    </location>
</feature>
<feature type="transmembrane region" description="Helical" evidence="6">
    <location>
        <begin position="112"/>
        <end position="133"/>
    </location>
</feature>
<reference evidence="8 9" key="1">
    <citation type="submission" date="2020-08" db="EMBL/GenBank/DDBJ databases">
        <title>Sequencing the genomes of 1000 actinobacteria strains.</title>
        <authorList>
            <person name="Klenk H.-P."/>
        </authorList>
    </citation>
    <scope>NUCLEOTIDE SEQUENCE [LARGE SCALE GENOMIC DNA]</scope>
    <source>
        <strain evidence="8 9">DSM 102122</strain>
    </source>
</reference>
<feature type="transmembrane region" description="Helical" evidence="6">
    <location>
        <begin position="229"/>
        <end position="251"/>
    </location>
</feature>
<evidence type="ECO:0000313" key="8">
    <source>
        <dbReference type="EMBL" id="MBB5788047.1"/>
    </source>
</evidence>
<dbReference type="SUPFAM" id="SSF103473">
    <property type="entry name" value="MFS general substrate transporter"/>
    <property type="match status" value="1"/>
</dbReference>
<feature type="transmembrane region" description="Helical" evidence="6">
    <location>
        <begin position="54"/>
        <end position="75"/>
    </location>
</feature>
<keyword evidence="5 6" id="KW-0472">Membrane</keyword>
<dbReference type="RefSeq" id="WP_184822500.1">
    <property type="nucleotide sequence ID" value="NZ_JACHMM010000001.1"/>
</dbReference>
<dbReference type="CDD" id="cd06173">
    <property type="entry name" value="MFS_MefA_like"/>
    <property type="match status" value="1"/>
</dbReference>
<dbReference type="PANTHER" id="PTHR23513:SF6">
    <property type="entry name" value="MAJOR FACILITATOR SUPERFAMILY ASSOCIATED DOMAIN-CONTAINING PROTEIN"/>
    <property type="match status" value="1"/>
</dbReference>
<evidence type="ECO:0000256" key="6">
    <source>
        <dbReference type="SAM" id="Phobius"/>
    </source>
</evidence>
<dbReference type="EMBL" id="JACHMM010000001">
    <property type="protein sequence ID" value="MBB5788047.1"/>
    <property type="molecule type" value="Genomic_DNA"/>
</dbReference>
<dbReference type="AlphaFoldDB" id="A0A7W9GQI3"/>
<keyword evidence="4 6" id="KW-1133">Transmembrane helix</keyword>
<dbReference type="PANTHER" id="PTHR23513">
    <property type="entry name" value="INTEGRAL MEMBRANE EFFLUX PROTEIN-RELATED"/>
    <property type="match status" value="1"/>
</dbReference>
<dbReference type="Gene3D" id="1.20.1250.20">
    <property type="entry name" value="MFS general substrate transporter like domains"/>
    <property type="match status" value="1"/>
</dbReference>
<dbReference type="PROSITE" id="PS50850">
    <property type="entry name" value="MFS"/>
    <property type="match status" value="1"/>
</dbReference>
<evidence type="ECO:0000313" key="9">
    <source>
        <dbReference type="Proteomes" id="UP000542813"/>
    </source>
</evidence>
<comment type="subcellular location">
    <subcellularLocation>
        <location evidence="1">Cell membrane</location>
        <topology evidence="1">Multi-pass membrane protein</topology>
    </subcellularLocation>
</comment>
<evidence type="ECO:0000256" key="3">
    <source>
        <dbReference type="ARBA" id="ARBA00022692"/>
    </source>
</evidence>
<proteinExistence type="predicted"/>
<feature type="transmembrane region" description="Helical" evidence="6">
    <location>
        <begin position="263"/>
        <end position="281"/>
    </location>
</feature>
<evidence type="ECO:0000256" key="1">
    <source>
        <dbReference type="ARBA" id="ARBA00004651"/>
    </source>
</evidence>
<dbReference type="InterPro" id="IPR020846">
    <property type="entry name" value="MFS_dom"/>
</dbReference>
<evidence type="ECO:0000256" key="4">
    <source>
        <dbReference type="ARBA" id="ARBA00022989"/>
    </source>
</evidence>
<gene>
    <name evidence="8" type="ORF">HD601_002622</name>
</gene>
<feature type="domain" description="Major facilitator superfamily (MFS) profile" evidence="7">
    <location>
        <begin position="227"/>
        <end position="430"/>
    </location>
</feature>
<sequence>MTAVTEPTTRAWASRDFRRLWAGSAVSTFGSEVAELAVPLLAIGVLAATPGELGALRTAQFLPFLLATLPLGMLVDRRRRLPLMVGADVGRFALILVIPLAVWAGFAEIELLYVVMFLAGVLTVLYQVADFAFVPEVVTPHQLVDANGKLAAAQSANEIGARGFGGLLVQAASAPVAMLVNAVTYLVSAFSLRGISVVETTRPTASARPSWAEVTAGLREALRNRYVRALLGEATTFNLFNEVFILGLMLFTVREVGLSPIQIGIVFTAGGVGSFLGAWFGARVTGRFGYGRVLLVTLILGNTAPVLVALAGTDAVGTLVLFCSVFVVMGVGIGIANVHAVSLRQAALPEELRGRVNAAYRLISWGAIPVGATLGGVLAAVTDARTAMVAGASGMVLATLWVAFSPVRRLASIDEAARLSRAGDPPRTAG</sequence>
<dbReference type="InterPro" id="IPR011701">
    <property type="entry name" value="MFS"/>
</dbReference>
<evidence type="ECO:0000256" key="2">
    <source>
        <dbReference type="ARBA" id="ARBA00022475"/>
    </source>
</evidence>
<feature type="transmembrane region" description="Helical" evidence="6">
    <location>
        <begin position="387"/>
        <end position="404"/>
    </location>
</feature>
<feature type="transmembrane region" description="Helical" evidence="6">
    <location>
        <begin position="362"/>
        <end position="381"/>
    </location>
</feature>
<dbReference type="InterPro" id="IPR036259">
    <property type="entry name" value="MFS_trans_sf"/>
</dbReference>
<accession>A0A7W9GQI3</accession>
<dbReference type="Proteomes" id="UP000542813">
    <property type="component" value="Unassembled WGS sequence"/>
</dbReference>
<keyword evidence="2" id="KW-1003">Cell membrane</keyword>
<organism evidence="8 9">
    <name type="scientific">Jiangella mangrovi</name>
    <dbReference type="NCBI Taxonomy" id="1524084"/>
    <lineage>
        <taxon>Bacteria</taxon>
        <taxon>Bacillati</taxon>
        <taxon>Actinomycetota</taxon>
        <taxon>Actinomycetes</taxon>
        <taxon>Jiangellales</taxon>
        <taxon>Jiangellaceae</taxon>
        <taxon>Jiangella</taxon>
    </lineage>
</organism>
<protein>
    <submittedName>
        <fullName evidence="8">MFS family permease</fullName>
    </submittedName>
</protein>
<name>A0A7W9GQI3_9ACTN</name>
<keyword evidence="3 6" id="KW-0812">Transmembrane</keyword>